<gene>
    <name evidence="11" type="ORF">PVAP13_9NG323800</name>
</gene>
<dbReference type="GO" id="GO:0016020">
    <property type="term" value="C:membrane"/>
    <property type="evidence" value="ECO:0007669"/>
    <property type="project" value="UniProtKB-SubCell"/>
</dbReference>
<sequence>MRRHGWQLPYHPLQVVAIAVFLALGFAFYVFFVPFVGGDKLQYVVVGLYTPLITCVVVLYVWCAATDPGDPGNFKSKRVPKIQENSDHECPEGKSLSDGCSAVNNSEKLSSIFEGKDAPSHPGFAGVLCLICSPFSCLCKMCFHLHDQSSEQHGSEEGMFFCSLCEAEVLQHSKHCRVCDKCVDGFDDHCRWLNNCIGKRNYKRFFILMASAVLLLIMQWLVGALVLILCFMKRGEFSGQIVSNLGSSFSMTAFVVVLVTCTLLAMIATIPLSQLLCFHILLIKKGISTYDYIVALREQEEQQEHVEHQSPQMSIISSVTGFSTTSSVGPLHRGAWCTPPRLLLEDQYVSHPHMPQNSMGKKTKEDEGTKRKLPVKISPWTLARLNAEEVSKAAAEAKRKSKVLQPITRRGEVPKPDKSRVLLPEQSPDVCGRTSASGTDSNLSDMAIETLGSLAPLQHEARSVFQPSIASSIRNLNLTSSPESSLDSPDLHPFRVSMSGADKLRSFMSLAASASTAQKSIALSRSTSGGYEASGGEDSDRIPSRIVHRSSNWTNVILNSGRREMASDLRIPSSGGLPPAS</sequence>
<keyword evidence="3 8" id="KW-0808">Transferase</keyword>
<evidence type="ECO:0000256" key="7">
    <source>
        <dbReference type="ARBA" id="ARBA00023315"/>
    </source>
</evidence>
<protein>
    <recommendedName>
        <fullName evidence="8">S-acyltransferase</fullName>
        <ecNumber evidence="8">2.3.1.225</ecNumber>
    </recommendedName>
    <alternativeName>
        <fullName evidence="8">Palmitoyltransferase</fullName>
    </alternativeName>
</protein>
<feature type="region of interest" description="Disordered" evidence="9">
    <location>
        <begin position="352"/>
        <end position="371"/>
    </location>
</feature>
<evidence type="ECO:0000256" key="3">
    <source>
        <dbReference type="ARBA" id="ARBA00022679"/>
    </source>
</evidence>
<comment type="catalytic activity">
    <reaction evidence="8">
        <text>L-cysteinyl-[protein] + hexadecanoyl-CoA = S-hexadecanoyl-L-cysteinyl-[protein] + CoA</text>
        <dbReference type="Rhea" id="RHEA:36683"/>
        <dbReference type="Rhea" id="RHEA-COMP:10131"/>
        <dbReference type="Rhea" id="RHEA-COMP:11032"/>
        <dbReference type="ChEBI" id="CHEBI:29950"/>
        <dbReference type="ChEBI" id="CHEBI:57287"/>
        <dbReference type="ChEBI" id="CHEBI:57379"/>
        <dbReference type="ChEBI" id="CHEBI:74151"/>
        <dbReference type="EC" id="2.3.1.225"/>
    </reaction>
</comment>
<feature type="transmembrane region" description="Helical" evidence="8">
    <location>
        <begin position="12"/>
        <end position="35"/>
    </location>
</feature>
<evidence type="ECO:0000256" key="9">
    <source>
        <dbReference type="SAM" id="MobiDB-lite"/>
    </source>
</evidence>
<feature type="compositionally biased region" description="Basic and acidic residues" evidence="9">
    <location>
        <begin position="409"/>
        <end position="420"/>
    </location>
</feature>
<dbReference type="EC" id="2.3.1.225" evidence="8"/>
<dbReference type="GO" id="GO:0019706">
    <property type="term" value="F:protein-cysteine S-palmitoyltransferase activity"/>
    <property type="evidence" value="ECO:0007669"/>
    <property type="project" value="UniProtKB-EC"/>
</dbReference>
<dbReference type="InterPro" id="IPR039859">
    <property type="entry name" value="PFA4/ZDH16/20/ERF2-like"/>
</dbReference>
<feature type="domain" description="Palmitoyltransferase DHHC" evidence="10">
    <location>
        <begin position="161"/>
        <end position="293"/>
    </location>
</feature>
<feature type="transmembrane region" description="Helical" evidence="8">
    <location>
        <begin position="41"/>
        <end position="65"/>
    </location>
</feature>
<reference evidence="11 12" key="1">
    <citation type="submission" date="2020-05" db="EMBL/GenBank/DDBJ databases">
        <title>WGS assembly of Panicum virgatum.</title>
        <authorList>
            <person name="Lovell J.T."/>
            <person name="Jenkins J."/>
            <person name="Shu S."/>
            <person name="Juenger T.E."/>
            <person name="Schmutz J."/>
        </authorList>
    </citation>
    <scope>NUCLEOTIDE SEQUENCE [LARGE SCALE GENOMIC DNA]</scope>
    <source>
        <strain evidence="12">cv. AP13</strain>
    </source>
</reference>
<comment type="domain">
    <text evidence="8">The DHHC domain is required for palmitoyltransferase activity.</text>
</comment>
<dbReference type="InterPro" id="IPR001594">
    <property type="entry name" value="Palmitoyltrfase_DHHC"/>
</dbReference>
<comment type="caution">
    <text evidence="11">The sequence shown here is derived from an EMBL/GenBank/DDBJ whole genome shotgun (WGS) entry which is preliminary data.</text>
</comment>
<dbReference type="PANTHER" id="PTHR22883">
    <property type="entry name" value="ZINC FINGER DHHC DOMAIN CONTAINING PROTEIN"/>
    <property type="match status" value="1"/>
</dbReference>
<evidence type="ECO:0000256" key="1">
    <source>
        <dbReference type="ARBA" id="ARBA00004141"/>
    </source>
</evidence>
<accession>A0A8T0MT06</accession>
<dbReference type="Proteomes" id="UP000823388">
    <property type="component" value="Chromosome 9N"/>
</dbReference>
<dbReference type="EMBL" id="CM029054">
    <property type="protein sequence ID" value="KAG2537906.1"/>
    <property type="molecule type" value="Genomic_DNA"/>
</dbReference>
<keyword evidence="5 8" id="KW-1133">Transmembrane helix</keyword>
<keyword evidence="7 8" id="KW-0012">Acyltransferase</keyword>
<organism evidence="11 12">
    <name type="scientific">Panicum virgatum</name>
    <name type="common">Blackwell switchgrass</name>
    <dbReference type="NCBI Taxonomy" id="38727"/>
    <lineage>
        <taxon>Eukaryota</taxon>
        <taxon>Viridiplantae</taxon>
        <taxon>Streptophyta</taxon>
        <taxon>Embryophyta</taxon>
        <taxon>Tracheophyta</taxon>
        <taxon>Spermatophyta</taxon>
        <taxon>Magnoliopsida</taxon>
        <taxon>Liliopsida</taxon>
        <taxon>Poales</taxon>
        <taxon>Poaceae</taxon>
        <taxon>PACMAD clade</taxon>
        <taxon>Panicoideae</taxon>
        <taxon>Panicodae</taxon>
        <taxon>Paniceae</taxon>
        <taxon>Panicinae</taxon>
        <taxon>Panicum</taxon>
        <taxon>Panicum sect. Hiantes</taxon>
    </lineage>
</organism>
<feature type="region of interest" description="Disordered" evidence="9">
    <location>
        <begin position="396"/>
        <end position="442"/>
    </location>
</feature>
<evidence type="ECO:0000256" key="2">
    <source>
        <dbReference type="ARBA" id="ARBA00008574"/>
    </source>
</evidence>
<dbReference type="GO" id="GO:0006612">
    <property type="term" value="P:protein targeting to membrane"/>
    <property type="evidence" value="ECO:0007669"/>
    <property type="project" value="TreeGrafter"/>
</dbReference>
<feature type="compositionally biased region" description="Polar residues" evidence="9">
    <location>
        <begin position="518"/>
        <end position="529"/>
    </location>
</feature>
<dbReference type="GO" id="GO:0005794">
    <property type="term" value="C:Golgi apparatus"/>
    <property type="evidence" value="ECO:0007669"/>
    <property type="project" value="TreeGrafter"/>
</dbReference>
<feature type="transmembrane region" description="Helical" evidence="8">
    <location>
        <begin position="249"/>
        <end position="282"/>
    </location>
</feature>
<keyword evidence="6 8" id="KW-0472">Membrane</keyword>
<dbReference type="OrthoDB" id="9909019at2759"/>
<keyword evidence="12" id="KW-1185">Reference proteome</keyword>
<dbReference type="Pfam" id="PF01529">
    <property type="entry name" value="DHHC"/>
    <property type="match status" value="1"/>
</dbReference>
<dbReference type="GO" id="GO:0005783">
    <property type="term" value="C:endoplasmic reticulum"/>
    <property type="evidence" value="ECO:0007669"/>
    <property type="project" value="TreeGrafter"/>
</dbReference>
<comment type="similarity">
    <text evidence="2 8">Belongs to the DHHC palmitoyltransferase family.</text>
</comment>
<keyword evidence="4 8" id="KW-0812">Transmembrane</keyword>
<evidence type="ECO:0000256" key="5">
    <source>
        <dbReference type="ARBA" id="ARBA00022989"/>
    </source>
</evidence>
<dbReference type="PANTHER" id="PTHR22883:SF265">
    <property type="entry name" value="PROTEIN S-ACYLTRANSFERASE 22-RELATED"/>
    <property type="match status" value="1"/>
</dbReference>
<evidence type="ECO:0000313" key="11">
    <source>
        <dbReference type="EMBL" id="KAG2537906.1"/>
    </source>
</evidence>
<dbReference type="AlphaFoldDB" id="A0A8T0MT06"/>
<proteinExistence type="inferred from homology"/>
<feature type="region of interest" description="Disordered" evidence="9">
    <location>
        <begin position="82"/>
        <end position="101"/>
    </location>
</feature>
<dbReference type="PROSITE" id="PS50216">
    <property type="entry name" value="DHHC"/>
    <property type="match status" value="1"/>
</dbReference>
<evidence type="ECO:0000256" key="8">
    <source>
        <dbReference type="RuleBase" id="RU079119"/>
    </source>
</evidence>
<comment type="subcellular location">
    <subcellularLocation>
        <location evidence="1">Membrane</location>
        <topology evidence="1">Multi-pass membrane protein</topology>
    </subcellularLocation>
</comment>
<evidence type="ECO:0000313" key="12">
    <source>
        <dbReference type="Proteomes" id="UP000823388"/>
    </source>
</evidence>
<name>A0A8T0MT06_PANVG</name>
<evidence type="ECO:0000256" key="4">
    <source>
        <dbReference type="ARBA" id="ARBA00022692"/>
    </source>
</evidence>
<evidence type="ECO:0000256" key="6">
    <source>
        <dbReference type="ARBA" id="ARBA00023136"/>
    </source>
</evidence>
<evidence type="ECO:0000259" key="10">
    <source>
        <dbReference type="Pfam" id="PF01529"/>
    </source>
</evidence>
<feature type="region of interest" description="Disordered" evidence="9">
    <location>
        <begin position="518"/>
        <end position="543"/>
    </location>
</feature>
<feature type="transmembrane region" description="Helical" evidence="8">
    <location>
        <begin position="205"/>
        <end position="229"/>
    </location>
</feature>